<dbReference type="EMBL" id="UYYB01104579">
    <property type="protein sequence ID" value="VDM79284.1"/>
    <property type="molecule type" value="Genomic_DNA"/>
</dbReference>
<sequence>MEHRGHVASLDGHPDRLRHTARLYGGVYYDPATEKVPISSCLGPIHYFRQINAEYGYTVHHGQGAG</sequence>
<gene>
    <name evidence="1" type="ORF">SVUK_LOCUS14282</name>
</gene>
<organism evidence="1 2">
    <name type="scientific">Strongylus vulgaris</name>
    <name type="common">Blood worm</name>
    <dbReference type="NCBI Taxonomy" id="40348"/>
    <lineage>
        <taxon>Eukaryota</taxon>
        <taxon>Metazoa</taxon>
        <taxon>Ecdysozoa</taxon>
        <taxon>Nematoda</taxon>
        <taxon>Chromadorea</taxon>
        <taxon>Rhabditida</taxon>
        <taxon>Rhabditina</taxon>
        <taxon>Rhabditomorpha</taxon>
        <taxon>Strongyloidea</taxon>
        <taxon>Strongylidae</taxon>
        <taxon>Strongylus</taxon>
    </lineage>
</organism>
<name>A0A3P7JLB5_STRVU</name>
<dbReference type="Proteomes" id="UP000270094">
    <property type="component" value="Unassembled WGS sequence"/>
</dbReference>
<accession>A0A3P7JLB5</accession>
<proteinExistence type="predicted"/>
<dbReference type="AlphaFoldDB" id="A0A3P7JLB5"/>
<protein>
    <submittedName>
        <fullName evidence="1">Uncharacterized protein</fullName>
    </submittedName>
</protein>
<keyword evidence="2" id="KW-1185">Reference proteome</keyword>
<evidence type="ECO:0000313" key="2">
    <source>
        <dbReference type="Proteomes" id="UP000270094"/>
    </source>
</evidence>
<evidence type="ECO:0000313" key="1">
    <source>
        <dbReference type="EMBL" id="VDM79284.1"/>
    </source>
</evidence>
<reference evidence="1 2" key="1">
    <citation type="submission" date="2018-11" db="EMBL/GenBank/DDBJ databases">
        <authorList>
            <consortium name="Pathogen Informatics"/>
        </authorList>
    </citation>
    <scope>NUCLEOTIDE SEQUENCE [LARGE SCALE GENOMIC DNA]</scope>
</reference>